<dbReference type="InterPro" id="IPR043128">
    <property type="entry name" value="Rev_trsase/Diguanyl_cyclase"/>
</dbReference>
<protein>
    <submittedName>
        <fullName evidence="3">Diguanylate cyclase domain-containing protein</fullName>
        <ecNumber evidence="3">2.7.7.65</ecNumber>
    </submittedName>
</protein>
<dbReference type="SUPFAM" id="SSF55073">
    <property type="entry name" value="Nucleotide cyclase"/>
    <property type="match status" value="1"/>
</dbReference>
<feature type="transmembrane region" description="Helical" evidence="1">
    <location>
        <begin position="12"/>
        <end position="29"/>
    </location>
</feature>
<dbReference type="GO" id="GO:0052621">
    <property type="term" value="F:diguanylate cyclase activity"/>
    <property type="evidence" value="ECO:0007669"/>
    <property type="project" value="UniProtKB-EC"/>
</dbReference>
<dbReference type="SMART" id="SM00267">
    <property type="entry name" value="GGDEF"/>
    <property type="match status" value="1"/>
</dbReference>
<dbReference type="InterPro" id="IPR029787">
    <property type="entry name" value="Nucleotide_cyclase"/>
</dbReference>
<dbReference type="EC" id="2.7.7.65" evidence="3"/>
<dbReference type="Pfam" id="PF00990">
    <property type="entry name" value="GGDEF"/>
    <property type="match status" value="1"/>
</dbReference>
<dbReference type="EMBL" id="JBHSLD010000009">
    <property type="protein sequence ID" value="MFC5381344.1"/>
    <property type="molecule type" value="Genomic_DNA"/>
</dbReference>
<sequence>MTELLGQPVVDGVPLLVFFLLAAPVTAALSRRPLRLVGFGGAMVFSLDSAVLALVLWAGLTAVAQAGTETSAVLVGFLAWLPWIGGYAAAELLTRERRTAVRLYNVFLSAVAAALFVVAALASRAGVASLLTGDPSPAGVGPWDLAAVVAASAAYVATDLVLTSLWVVRLEGGRLLDTLRDPAGGVAMVTVLAVNATAVLAALVLTWTAWGLLLLVPVAVALVLTTRTSTLALAEHARSQAMYTAAAGCQTATTVDDVVATVTAAAEAATAAPAAVQQEPPTEEQEGSFVAVGDDVRWLVVGPRANRHLFTDEDRTVVATLAALCEQTMSRLRALEDVRWLAEHDTLTGLLNRGAFMAAAAEGAGAGSAMLFCDVDRFKAVNDTFGHAAGDALLVALARCLEEVVGAEGVVGRIGGDELVVFLPDTTAERLEVIASTIVAAAQVPLAAVGEGLGLGLSVGVAAVAELAPTARARSQEELTEALLDGADGRMYASKGGRDLSRR</sequence>
<feature type="domain" description="GGDEF" evidence="2">
    <location>
        <begin position="366"/>
        <end position="503"/>
    </location>
</feature>
<dbReference type="InterPro" id="IPR050469">
    <property type="entry name" value="Diguanylate_Cyclase"/>
</dbReference>
<dbReference type="RefSeq" id="WP_340269236.1">
    <property type="nucleotide sequence ID" value="NZ_JBBEOG010000004.1"/>
</dbReference>
<dbReference type="CDD" id="cd01949">
    <property type="entry name" value="GGDEF"/>
    <property type="match status" value="1"/>
</dbReference>
<keyword evidence="1" id="KW-0472">Membrane</keyword>
<dbReference type="InterPro" id="IPR000160">
    <property type="entry name" value="GGDEF_dom"/>
</dbReference>
<keyword evidence="3" id="KW-0808">Transferase</keyword>
<feature type="transmembrane region" description="Helical" evidence="1">
    <location>
        <begin position="36"/>
        <end position="60"/>
    </location>
</feature>
<evidence type="ECO:0000313" key="3">
    <source>
        <dbReference type="EMBL" id="MFC5381344.1"/>
    </source>
</evidence>
<feature type="transmembrane region" description="Helical" evidence="1">
    <location>
        <begin position="145"/>
        <end position="170"/>
    </location>
</feature>
<keyword evidence="1" id="KW-1133">Transmembrane helix</keyword>
<dbReference type="PANTHER" id="PTHR45138:SF9">
    <property type="entry name" value="DIGUANYLATE CYCLASE DGCM-RELATED"/>
    <property type="match status" value="1"/>
</dbReference>
<comment type="caution">
    <text evidence="3">The sequence shown here is derived from an EMBL/GenBank/DDBJ whole genome shotgun (WGS) entry which is preliminary data.</text>
</comment>
<evidence type="ECO:0000256" key="1">
    <source>
        <dbReference type="SAM" id="Phobius"/>
    </source>
</evidence>
<dbReference type="PANTHER" id="PTHR45138">
    <property type="entry name" value="REGULATORY COMPONENTS OF SENSORY TRANSDUCTION SYSTEM"/>
    <property type="match status" value="1"/>
</dbReference>
<evidence type="ECO:0000313" key="4">
    <source>
        <dbReference type="Proteomes" id="UP001596122"/>
    </source>
</evidence>
<accession>A0ABW0GNZ9</accession>
<keyword evidence="3" id="KW-0548">Nucleotidyltransferase</keyword>
<gene>
    <name evidence="3" type="ORF">ACFPJ6_11120</name>
</gene>
<feature type="transmembrane region" description="Helical" evidence="1">
    <location>
        <begin position="210"/>
        <end position="234"/>
    </location>
</feature>
<organism evidence="3 4">
    <name type="scientific">Aquipuribacter nitratireducens</name>
    <dbReference type="NCBI Taxonomy" id="650104"/>
    <lineage>
        <taxon>Bacteria</taxon>
        <taxon>Bacillati</taxon>
        <taxon>Actinomycetota</taxon>
        <taxon>Actinomycetes</taxon>
        <taxon>Micrococcales</taxon>
        <taxon>Intrasporangiaceae</taxon>
        <taxon>Aquipuribacter</taxon>
    </lineage>
</organism>
<evidence type="ECO:0000259" key="2">
    <source>
        <dbReference type="PROSITE" id="PS50887"/>
    </source>
</evidence>
<dbReference type="Gene3D" id="3.30.70.270">
    <property type="match status" value="1"/>
</dbReference>
<keyword evidence="1" id="KW-0812">Transmembrane</keyword>
<feature type="transmembrane region" description="Helical" evidence="1">
    <location>
        <begin position="72"/>
        <end position="94"/>
    </location>
</feature>
<feature type="transmembrane region" description="Helical" evidence="1">
    <location>
        <begin position="106"/>
        <end position="125"/>
    </location>
</feature>
<proteinExistence type="predicted"/>
<dbReference type="NCBIfam" id="TIGR00254">
    <property type="entry name" value="GGDEF"/>
    <property type="match status" value="1"/>
</dbReference>
<keyword evidence="4" id="KW-1185">Reference proteome</keyword>
<name>A0ABW0GNZ9_9MICO</name>
<feature type="transmembrane region" description="Helical" evidence="1">
    <location>
        <begin position="182"/>
        <end position="204"/>
    </location>
</feature>
<dbReference type="Proteomes" id="UP001596122">
    <property type="component" value="Unassembled WGS sequence"/>
</dbReference>
<dbReference type="PROSITE" id="PS50887">
    <property type="entry name" value="GGDEF"/>
    <property type="match status" value="1"/>
</dbReference>
<reference evidence="4" key="1">
    <citation type="journal article" date="2019" name="Int. J. Syst. Evol. Microbiol.">
        <title>The Global Catalogue of Microorganisms (GCM) 10K type strain sequencing project: providing services to taxonomists for standard genome sequencing and annotation.</title>
        <authorList>
            <consortium name="The Broad Institute Genomics Platform"/>
            <consortium name="The Broad Institute Genome Sequencing Center for Infectious Disease"/>
            <person name="Wu L."/>
            <person name="Ma J."/>
        </authorList>
    </citation>
    <scope>NUCLEOTIDE SEQUENCE [LARGE SCALE GENOMIC DNA]</scope>
    <source>
        <strain evidence="4">CCUG 43114</strain>
    </source>
</reference>